<dbReference type="PANTHER" id="PTHR44040:SF1">
    <property type="entry name" value="RETINOBLASTOMA-BINDING PROTEIN 5"/>
    <property type="match status" value="1"/>
</dbReference>
<dbReference type="PANTHER" id="PTHR44040">
    <property type="entry name" value="RETINOBLASTOMA-BINDING PROTEIN 5"/>
    <property type="match status" value="1"/>
</dbReference>
<dbReference type="AlphaFoldDB" id="A0A9P1MXI1"/>
<dbReference type="PROSITE" id="PS50082">
    <property type="entry name" value="WD_REPEATS_2"/>
    <property type="match status" value="1"/>
</dbReference>
<dbReference type="InterPro" id="IPR019775">
    <property type="entry name" value="WD40_repeat_CS"/>
</dbReference>
<gene>
    <name evidence="6" type="ORF">CAMP_LOCUS5160</name>
</gene>
<sequence length="448" mass="50061">MAELLDKNYGAAFPEELDGPLDLQNGAPNCCKFNRWGTLVAVGCADGRVFIVDFITKNPVKVFTAHALPLSGISWSRDGRKLLTCSMDQTIAVWNVLTGQMIERIRYNSAILSAHFNPRDDNKCIVLRTNSLPTMEQINPRIQKVLTNDTPGASDDIICAISYDRKAKYIITGTGKGKIIFYNADTLKCVSWCKQSSSQQVRQIIVPPKSNFILTNSQDRIIRTYVLNDLLNLKGATVEAQYKVQDMVNKAAWKSVCTDSDGIYICGASTKAHSLYIWESNTGSLIKILHGTKGESLMDVQWHPTRPVILSVSQATVSLWTQAHVENWSAFAPEFQELEENEKYQEKEGEFDMEDEDAEEEIKKDLEEEEDIDVVGLKPEEYLASSDEEDLTDMKLDQTLRTGPLWYIPIAPDVDNPENLTSATLPGLEIKDDQSLLAGAKGIGKQKK</sequence>
<keyword evidence="3" id="KW-0677">Repeat</keyword>
<evidence type="ECO:0000256" key="4">
    <source>
        <dbReference type="ARBA" id="ARBA00023242"/>
    </source>
</evidence>
<comment type="subcellular location">
    <subcellularLocation>
        <location evidence="1">Nucleus</location>
    </subcellularLocation>
</comment>
<evidence type="ECO:0000256" key="1">
    <source>
        <dbReference type="ARBA" id="ARBA00004123"/>
    </source>
</evidence>
<evidence type="ECO:0000313" key="6">
    <source>
        <dbReference type="EMBL" id="CAI5442523.1"/>
    </source>
</evidence>
<proteinExistence type="predicted"/>
<dbReference type="Gene3D" id="2.130.10.10">
    <property type="entry name" value="YVTN repeat-like/Quinoprotein amine dehydrogenase"/>
    <property type="match status" value="1"/>
</dbReference>
<evidence type="ECO:0008006" key="8">
    <source>
        <dbReference type="Google" id="ProtNLM"/>
    </source>
</evidence>
<reference evidence="6" key="1">
    <citation type="submission" date="2022-11" db="EMBL/GenBank/DDBJ databases">
        <authorList>
            <person name="Kikuchi T."/>
        </authorList>
    </citation>
    <scope>NUCLEOTIDE SEQUENCE</scope>
    <source>
        <strain evidence="6">PS1010</strain>
    </source>
</reference>
<evidence type="ECO:0000256" key="5">
    <source>
        <dbReference type="PROSITE-ProRule" id="PRU00221"/>
    </source>
</evidence>
<comment type="caution">
    <text evidence="6">The sequence shown here is derived from an EMBL/GenBank/DDBJ whole genome shotgun (WGS) entry which is preliminary data.</text>
</comment>
<protein>
    <recommendedName>
        <fullName evidence="8">Anaphase-promoting complex subunit 4 WD40 domain-containing protein</fullName>
    </recommendedName>
</protein>
<dbReference type="InterPro" id="IPR037850">
    <property type="entry name" value="RBBP5/Swd1"/>
</dbReference>
<dbReference type="PROSITE" id="PS00678">
    <property type="entry name" value="WD_REPEATS_1"/>
    <property type="match status" value="1"/>
</dbReference>
<keyword evidence="4" id="KW-0539">Nucleus</keyword>
<dbReference type="OrthoDB" id="196858at2759"/>
<dbReference type="Pfam" id="PF00400">
    <property type="entry name" value="WD40"/>
    <property type="match status" value="2"/>
</dbReference>
<name>A0A9P1MXI1_9PELO</name>
<keyword evidence="2 5" id="KW-0853">WD repeat</keyword>
<dbReference type="EMBL" id="CANHGI010000002">
    <property type="protein sequence ID" value="CAI5442523.1"/>
    <property type="molecule type" value="Genomic_DNA"/>
</dbReference>
<dbReference type="GO" id="GO:0048188">
    <property type="term" value="C:Set1C/COMPASS complex"/>
    <property type="evidence" value="ECO:0007669"/>
    <property type="project" value="InterPro"/>
</dbReference>
<evidence type="ECO:0000256" key="3">
    <source>
        <dbReference type="ARBA" id="ARBA00022737"/>
    </source>
</evidence>
<dbReference type="InterPro" id="IPR001680">
    <property type="entry name" value="WD40_rpt"/>
</dbReference>
<keyword evidence="7" id="KW-1185">Reference proteome</keyword>
<feature type="repeat" description="WD" evidence="5">
    <location>
        <begin position="63"/>
        <end position="104"/>
    </location>
</feature>
<organism evidence="6 7">
    <name type="scientific">Caenorhabditis angaria</name>
    <dbReference type="NCBI Taxonomy" id="860376"/>
    <lineage>
        <taxon>Eukaryota</taxon>
        <taxon>Metazoa</taxon>
        <taxon>Ecdysozoa</taxon>
        <taxon>Nematoda</taxon>
        <taxon>Chromadorea</taxon>
        <taxon>Rhabditida</taxon>
        <taxon>Rhabditina</taxon>
        <taxon>Rhabditomorpha</taxon>
        <taxon>Rhabditoidea</taxon>
        <taxon>Rhabditidae</taxon>
        <taxon>Peloderinae</taxon>
        <taxon>Caenorhabditis</taxon>
    </lineage>
</organism>
<evidence type="ECO:0000256" key="2">
    <source>
        <dbReference type="ARBA" id="ARBA00022574"/>
    </source>
</evidence>
<dbReference type="PROSITE" id="PS50294">
    <property type="entry name" value="WD_REPEATS_REGION"/>
    <property type="match status" value="1"/>
</dbReference>
<dbReference type="SUPFAM" id="SSF50978">
    <property type="entry name" value="WD40 repeat-like"/>
    <property type="match status" value="1"/>
</dbReference>
<dbReference type="InterPro" id="IPR015943">
    <property type="entry name" value="WD40/YVTN_repeat-like_dom_sf"/>
</dbReference>
<dbReference type="SMART" id="SM00320">
    <property type="entry name" value="WD40"/>
    <property type="match status" value="5"/>
</dbReference>
<dbReference type="InterPro" id="IPR036322">
    <property type="entry name" value="WD40_repeat_dom_sf"/>
</dbReference>
<accession>A0A9P1MXI1</accession>
<evidence type="ECO:0000313" key="7">
    <source>
        <dbReference type="Proteomes" id="UP001152747"/>
    </source>
</evidence>
<dbReference type="Proteomes" id="UP001152747">
    <property type="component" value="Unassembled WGS sequence"/>
</dbReference>